<organism evidence="2 3">
    <name type="scientific">Carex littledalei</name>
    <dbReference type="NCBI Taxonomy" id="544730"/>
    <lineage>
        <taxon>Eukaryota</taxon>
        <taxon>Viridiplantae</taxon>
        <taxon>Streptophyta</taxon>
        <taxon>Embryophyta</taxon>
        <taxon>Tracheophyta</taxon>
        <taxon>Spermatophyta</taxon>
        <taxon>Magnoliopsida</taxon>
        <taxon>Liliopsida</taxon>
        <taxon>Poales</taxon>
        <taxon>Cyperaceae</taxon>
        <taxon>Cyperoideae</taxon>
        <taxon>Cariceae</taxon>
        <taxon>Carex</taxon>
        <taxon>Carex subgen. Euthyceras</taxon>
    </lineage>
</organism>
<name>A0A833Q6E2_9POAL</name>
<gene>
    <name evidence="2" type="ORF">FCM35_KLT22374</name>
</gene>
<evidence type="ECO:0000313" key="2">
    <source>
        <dbReference type="EMBL" id="KAF3319975.1"/>
    </source>
</evidence>
<accession>A0A833Q6E2</accession>
<feature type="transmembrane region" description="Helical" evidence="1">
    <location>
        <begin position="53"/>
        <end position="73"/>
    </location>
</feature>
<protein>
    <submittedName>
        <fullName evidence="2">Stress enhanced protein 1</fullName>
    </submittedName>
</protein>
<sequence>MVSSIRCEQGTKSTDGLDVWLSRSAMLGFTAAITVELSTGKGVLENFGLTAPLPTIALALTALVGTGVAFFIFQSASSE</sequence>
<keyword evidence="1" id="KW-0472">Membrane</keyword>
<dbReference type="OrthoDB" id="543868at2759"/>
<proteinExistence type="predicted"/>
<dbReference type="SUPFAM" id="SSF103511">
    <property type="entry name" value="Chlorophyll a-b binding protein"/>
    <property type="match status" value="1"/>
</dbReference>
<comment type="caution">
    <text evidence="2">The sequence shown here is derived from an EMBL/GenBank/DDBJ whole genome shotgun (WGS) entry which is preliminary data.</text>
</comment>
<keyword evidence="1" id="KW-0812">Transmembrane</keyword>
<reference evidence="2" key="1">
    <citation type="submission" date="2020-01" db="EMBL/GenBank/DDBJ databases">
        <title>Genome sequence of Kobresia littledalei, the first chromosome-level genome in the family Cyperaceae.</title>
        <authorList>
            <person name="Qu G."/>
        </authorList>
    </citation>
    <scope>NUCLEOTIDE SEQUENCE</scope>
    <source>
        <strain evidence="2">C.B.Clarke</strain>
        <tissue evidence="2">Leaf</tissue>
    </source>
</reference>
<keyword evidence="1" id="KW-1133">Transmembrane helix</keyword>
<dbReference type="AlphaFoldDB" id="A0A833Q6E2"/>
<dbReference type="Proteomes" id="UP000623129">
    <property type="component" value="Unassembled WGS sequence"/>
</dbReference>
<evidence type="ECO:0000313" key="3">
    <source>
        <dbReference type="Proteomes" id="UP000623129"/>
    </source>
</evidence>
<dbReference type="EMBL" id="SWLB01000178">
    <property type="protein sequence ID" value="KAF3319975.1"/>
    <property type="molecule type" value="Genomic_DNA"/>
</dbReference>
<keyword evidence="3" id="KW-1185">Reference proteome</keyword>
<evidence type="ECO:0000256" key="1">
    <source>
        <dbReference type="SAM" id="Phobius"/>
    </source>
</evidence>